<evidence type="ECO:0000256" key="12">
    <source>
        <dbReference type="ARBA" id="ARBA00022989"/>
    </source>
</evidence>
<name>A0A376KZC8_ECOLX</name>
<evidence type="ECO:0000313" key="18">
    <source>
        <dbReference type="Proteomes" id="UP000255460"/>
    </source>
</evidence>
<dbReference type="GO" id="GO:0016887">
    <property type="term" value="F:ATP hydrolysis activity"/>
    <property type="evidence" value="ECO:0007669"/>
    <property type="project" value="InterPro"/>
</dbReference>
<sequence>MSRKQLALFEPTLVVQALKEAVKKLNPQAQWRNPVMFIVWIGSLLTTCISIAMASGAMPGNALFSAAISGWLWVTVLFANFAEALAEGRSKAQANSLKGVKKTAFARKLREPKYGAAADKVPADQLRKGDIVLVEAGDIIPCDGEVIEGGASVDESAITGESAPVIRESGGDFASVTGGTRILSDWLVIECSVNPGETFLDRMIAMVEGAQRRKTPNEIALTILLIALTIVFLLATATLWPFSAWGGNAVSVTVLVALLVCLIPTTIGGLLSAIGVAGMSRMLGANVIATSGRAVEAAGDVDVLLLDKNRHHHTR</sequence>
<dbReference type="Proteomes" id="UP000255460">
    <property type="component" value="Unassembled WGS sequence"/>
</dbReference>
<dbReference type="InterPro" id="IPR059000">
    <property type="entry name" value="ATPase_P-type_domA"/>
</dbReference>
<dbReference type="InterPro" id="IPR001757">
    <property type="entry name" value="P_typ_ATPase"/>
</dbReference>
<evidence type="ECO:0000256" key="14">
    <source>
        <dbReference type="ARBA" id="ARBA00023136"/>
    </source>
</evidence>
<dbReference type="AlphaFoldDB" id="A0A376KZC8"/>
<keyword evidence="12 15" id="KW-1133">Transmembrane helix</keyword>
<keyword evidence="14 15" id="KW-0472">Membrane</keyword>
<evidence type="ECO:0000313" key="17">
    <source>
        <dbReference type="EMBL" id="STE87556.1"/>
    </source>
</evidence>
<protein>
    <submittedName>
        <fullName evidence="17">Potassium-transporting ATPase B chain</fullName>
        <ecNumber evidence="17">3.6.3.12</ecNumber>
    </submittedName>
</protein>
<feature type="transmembrane region" description="Helical" evidence="15">
    <location>
        <begin position="252"/>
        <end position="274"/>
    </location>
</feature>
<keyword evidence="1" id="KW-0813">Transport</keyword>
<feature type="domain" description="P-type ATPase A" evidence="16">
    <location>
        <begin position="118"/>
        <end position="208"/>
    </location>
</feature>
<dbReference type="NCBIfam" id="TIGR01497">
    <property type="entry name" value="kdpB"/>
    <property type="match status" value="1"/>
</dbReference>
<keyword evidence="5 15" id="KW-0812">Transmembrane</keyword>
<keyword evidence="2" id="KW-1003">Cell membrane</keyword>
<accession>A0A376KZC8</accession>
<evidence type="ECO:0000256" key="10">
    <source>
        <dbReference type="ARBA" id="ARBA00022958"/>
    </source>
</evidence>
<reference evidence="17 18" key="1">
    <citation type="submission" date="2018-06" db="EMBL/GenBank/DDBJ databases">
        <authorList>
            <consortium name="Pathogen Informatics"/>
            <person name="Doyle S."/>
        </authorList>
    </citation>
    <scope>NUCLEOTIDE SEQUENCE [LARGE SCALE GENOMIC DNA]</scope>
    <source>
        <strain evidence="17 18">NCTC10418</strain>
    </source>
</reference>
<proteinExistence type="predicted"/>
<keyword evidence="8" id="KW-0067">ATP-binding</keyword>
<dbReference type="SUPFAM" id="SSF81665">
    <property type="entry name" value="Calcium ATPase, transmembrane domain M"/>
    <property type="match status" value="1"/>
</dbReference>
<feature type="transmembrane region" description="Helical" evidence="15">
    <location>
        <begin position="62"/>
        <end position="82"/>
    </location>
</feature>
<evidence type="ECO:0000256" key="15">
    <source>
        <dbReference type="SAM" id="Phobius"/>
    </source>
</evidence>
<evidence type="ECO:0000256" key="4">
    <source>
        <dbReference type="ARBA" id="ARBA00022553"/>
    </source>
</evidence>
<evidence type="ECO:0000256" key="9">
    <source>
        <dbReference type="ARBA" id="ARBA00022842"/>
    </source>
</evidence>
<evidence type="ECO:0000256" key="1">
    <source>
        <dbReference type="ARBA" id="ARBA00022448"/>
    </source>
</evidence>
<dbReference type="GO" id="GO:0046872">
    <property type="term" value="F:metal ion binding"/>
    <property type="evidence" value="ECO:0007669"/>
    <property type="project" value="UniProtKB-KW"/>
</dbReference>
<gene>
    <name evidence="17" type="primary">kdpB_1</name>
    <name evidence="17" type="ORF">NCTC10418_05229</name>
</gene>
<dbReference type="InterPro" id="IPR023298">
    <property type="entry name" value="ATPase_P-typ_TM_dom_sf"/>
</dbReference>
<dbReference type="InterPro" id="IPR008250">
    <property type="entry name" value="ATPase_P-typ_transduc_dom_A_sf"/>
</dbReference>
<dbReference type="GO" id="GO:0016020">
    <property type="term" value="C:membrane"/>
    <property type="evidence" value="ECO:0007669"/>
    <property type="project" value="InterPro"/>
</dbReference>
<dbReference type="PANTHER" id="PTHR43743:SF1">
    <property type="entry name" value="POTASSIUM-TRANSPORTING ATPASE ATP-BINDING SUBUNIT"/>
    <property type="match status" value="1"/>
</dbReference>
<dbReference type="Gene3D" id="2.70.150.10">
    <property type="entry name" value="Calcium-transporting ATPase, cytoplasmic transduction domain A"/>
    <property type="match status" value="1"/>
</dbReference>
<evidence type="ECO:0000256" key="2">
    <source>
        <dbReference type="ARBA" id="ARBA00022475"/>
    </source>
</evidence>
<keyword evidence="9" id="KW-0460">Magnesium</keyword>
<dbReference type="FunFam" id="2.70.150.10:FF:000010">
    <property type="entry name" value="Potassium-transporting ATPase ATP-binding subunit"/>
    <property type="match status" value="1"/>
</dbReference>
<feature type="transmembrane region" description="Helical" evidence="15">
    <location>
        <begin position="219"/>
        <end position="240"/>
    </location>
</feature>
<dbReference type="EC" id="3.6.3.12" evidence="17"/>
<evidence type="ECO:0000259" key="16">
    <source>
        <dbReference type="Pfam" id="PF00122"/>
    </source>
</evidence>
<organism evidence="17 18">
    <name type="scientific">Escherichia coli</name>
    <dbReference type="NCBI Taxonomy" id="562"/>
    <lineage>
        <taxon>Bacteria</taxon>
        <taxon>Pseudomonadati</taxon>
        <taxon>Pseudomonadota</taxon>
        <taxon>Gammaproteobacteria</taxon>
        <taxon>Enterobacterales</taxon>
        <taxon>Enterobacteriaceae</taxon>
        <taxon>Escherichia</taxon>
    </lineage>
</organism>
<evidence type="ECO:0000256" key="6">
    <source>
        <dbReference type="ARBA" id="ARBA00022723"/>
    </source>
</evidence>
<evidence type="ECO:0000256" key="3">
    <source>
        <dbReference type="ARBA" id="ARBA00022538"/>
    </source>
</evidence>
<keyword evidence="4" id="KW-0597">Phosphoprotein</keyword>
<keyword evidence="6" id="KW-0479">Metal-binding</keyword>
<dbReference type="Pfam" id="PF00122">
    <property type="entry name" value="E1-E2_ATPase"/>
    <property type="match status" value="1"/>
</dbReference>
<dbReference type="SUPFAM" id="SSF81653">
    <property type="entry name" value="Calcium ATPase, transduction domain A"/>
    <property type="match status" value="1"/>
</dbReference>
<evidence type="ECO:0000256" key="11">
    <source>
        <dbReference type="ARBA" id="ARBA00022967"/>
    </source>
</evidence>
<evidence type="ECO:0000256" key="13">
    <source>
        <dbReference type="ARBA" id="ARBA00023065"/>
    </source>
</evidence>
<feature type="transmembrane region" description="Helical" evidence="15">
    <location>
        <begin position="35"/>
        <end position="56"/>
    </location>
</feature>
<keyword evidence="10" id="KW-0630">Potassium</keyword>
<keyword evidence="13" id="KW-0406">Ion transport</keyword>
<evidence type="ECO:0000256" key="8">
    <source>
        <dbReference type="ARBA" id="ARBA00022840"/>
    </source>
</evidence>
<dbReference type="InterPro" id="IPR006391">
    <property type="entry name" value="P-type_ATPase_bsu_IA"/>
</dbReference>
<keyword evidence="7" id="KW-0547">Nucleotide-binding</keyword>
<evidence type="ECO:0000256" key="7">
    <source>
        <dbReference type="ARBA" id="ARBA00022741"/>
    </source>
</evidence>
<dbReference type="NCBIfam" id="TIGR01494">
    <property type="entry name" value="ATPase_P-type"/>
    <property type="match status" value="1"/>
</dbReference>
<keyword evidence="17" id="KW-0378">Hydrolase</keyword>
<dbReference type="GO" id="GO:0008556">
    <property type="term" value="F:P-type potassium transmembrane transporter activity"/>
    <property type="evidence" value="ECO:0007669"/>
    <property type="project" value="InterPro"/>
</dbReference>
<keyword evidence="3" id="KW-0633">Potassium transport</keyword>
<dbReference type="EMBL" id="UFZQ01000001">
    <property type="protein sequence ID" value="STE87556.1"/>
    <property type="molecule type" value="Genomic_DNA"/>
</dbReference>
<dbReference type="PANTHER" id="PTHR43743">
    <property type="entry name" value="POTASSIUM-TRANSPORTING ATPASE ATP-BINDING SUBUNIT"/>
    <property type="match status" value="1"/>
</dbReference>
<keyword evidence="11" id="KW-1278">Translocase</keyword>
<dbReference type="GO" id="GO:0005524">
    <property type="term" value="F:ATP binding"/>
    <property type="evidence" value="ECO:0007669"/>
    <property type="project" value="UniProtKB-KW"/>
</dbReference>
<evidence type="ECO:0000256" key="5">
    <source>
        <dbReference type="ARBA" id="ARBA00022692"/>
    </source>
</evidence>